<evidence type="ECO:0000256" key="1">
    <source>
        <dbReference type="SAM" id="MobiDB-lite"/>
    </source>
</evidence>
<keyword evidence="3" id="KW-1185">Reference proteome</keyword>
<gene>
    <name evidence="2" type="ORF">HMPREF9440_00230</name>
</gene>
<organism evidence="2 3">
    <name type="scientific">Sutterella parvirubra YIT 11816</name>
    <dbReference type="NCBI Taxonomy" id="762967"/>
    <lineage>
        <taxon>Bacteria</taxon>
        <taxon>Pseudomonadati</taxon>
        <taxon>Pseudomonadota</taxon>
        <taxon>Betaproteobacteria</taxon>
        <taxon>Burkholderiales</taxon>
        <taxon>Sutterellaceae</taxon>
        <taxon>Sutterella</taxon>
    </lineage>
</organism>
<comment type="caution">
    <text evidence="2">The sequence shown here is derived from an EMBL/GenBank/DDBJ whole genome shotgun (WGS) entry which is preliminary data.</text>
</comment>
<name>H3KBY2_9BURK</name>
<protein>
    <submittedName>
        <fullName evidence="2">Uncharacterized protein</fullName>
    </submittedName>
</protein>
<feature type="region of interest" description="Disordered" evidence="1">
    <location>
        <begin position="131"/>
        <end position="168"/>
    </location>
</feature>
<feature type="region of interest" description="Disordered" evidence="1">
    <location>
        <begin position="77"/>
        <end position="118"/>
    </location>
</feature>
<feature type="compositionally biased region" description="Basic residues" evidence="1">
    <location>
        <begin position="206"/>
        <end position="215"/>
    </location>
</feature>
<evidence type="ECO:0000313" key="3">
    <source>
        <dbReference type="Proteomes" id="UP000004956"/>
    </source>
</evidence>
<dbReference type="STRING" id="762967.HMPREF9440_00230"/>
<sequence>MVVLMVRQVSAEAPGVGFFDGRRVKLRRRTKRTDGHARPRSTHVESARLGGRAANDEAVSTVRKAVRQGLLVDAGLGSCGNRRGAGASPTPPRLSLSEAAAGRGARGNLSPCAPPASPSESIQYFALSARARDAGDAPRSGKFSKTPERPGRLARATTGAKYPSRGPLRWKAAGRNAPCFSRRAPRITNSCMSPAPEANTATLPFRPHRRTRNRRNSQNAKTQPFGGSPPPDGGARIDL</sequence>
<dbReference type="AlphaFoldDB" id="H3KBY2"/>
<feature type="compositionally biased region" description="Basic and acidic residues" evidence="1">
    <location>
        <begin position="32"/>
        <end position="46"/>
    </location>
</feature>
<reference evidence="2 3" key="1">
    <citation type="submission" date="2011-11" db="EMBL/GenBank/DDBJ databases">
        <authorList>
            <person name="Weinstock G."/>
            <person name="Sodergren E."/>
            <person name="Clifton S."/>
            <person name="Fulton L."/>
            <person name="Fulton B."/>
            <person name="Courtney L."/>
            <person name="Fronick C."/>
            <person name="Harrison M."/>
            <person name="Strong C."/>
            <person name="Farmer C."/>
            <person name="Delahaunty K."/>
            <person name="Markovic C."/>
            <person name="Hall O."/>
            <person name="Minx P."/>
            <person name="Tomlinson C."/>
            <person name="Mitreva M."/>
            <person name="Hou S."/>
            <person name="Chen J."/>
            <person name="Wollam A."/>
            <person name="Pepin K.H."/>
            <person name="Johnson M."/>
            <person name="Bhonagiri V."/>
            <person name="Zhang X."/>
            <person name="Suruliraj S."/>
            <person name="Warren W."/>
            <person name="Chinwalla A."/>
            <person name="Mardis E.R."/>
            <person name="Wilson R.K."/>
        </authorList>
    </citation>
    <scope>NUCLEOTIDE SEQUENCE [LARGE SCALE GENOMIC DNA]</scope>
    <source>
        <strain evidence="2 3">YIT 11816</strain>
    </source>
</reference>
<dbReference type="HOGENOM" id="CLU_1160628_0_0_4"/>
<feature type="region of interest" description="Disordered" evidence="1">
    <location>
        <begin position="186"/>
        <end position="239"/>
    </location>
</feature>
<accession>H3KBY2</accession>
<feature type="region of interest" description="Disordered" evidence="1">
    <location>
        <begin position="29"/>
        <end position="56"/>
    </location>
</feature>
<evidence type="ECO:0000313" key="2">
    <source>
        <dbReference type="EMBL" id="EHY32371.1"/>
    </source>
</evidence>
<proteinExistence type="predicted"/>
<dbReference type="EMBL" id="AFBQ01000029">
    <property type="protein sequence ID" value="EHY32371.1"/>
    <property type="molecule type" value="Genomic_DNA"/>
</dbReference>
<dbReference type="Proteomes" id="UP000004956">
    <property type="component" value="Unassembled WGS sequence"/>
</dbReference>